<proteinExistence type="predicted"/>
<evidence type="ECO:0000256" key="6">
    <source>
        <dbReference type="ARBA" id="ARBA00023041"/>
    </source>
</evidence>
<evidence type="ECO:0000256" key="2">
    <source>
        <dbReference type="ARBA" id="ARBA00022581"/>
    </source>
</evidence>
<protein>
    <submittedName>
        <fullName evidence="11">Nuclear export protein</fullName>
    </submittedName>
</protein>
<evidence type="ECO:0000256" key="9">
    <source>
        <dbReference type="ARBA" id="ARBA00023258"/>
    </source>
</evidence>
<keyword evidence="6" id="KW-1102">Inhibition of host PKR by virus</keyword>
<gene>
    <name evidence="11" type="primary">NEP</name>
    <name evidence="11" type="synonym">NS2</name>
</gene>
<evidence type="ECO:0000256" key="10">
    <source>
        <dbReference type="ARBA" id="ARBA00023280"/>
    </source>
</evidence>
<organismHost>
    <name type="scientific">Homo sapiens</name>
    <name type="common">Human</name>
    <dbReference type="NCBI Taxonomy" id="9606"/>
</organismHost>
<dbReference type="GO" id="GO:0039502">
    <property type="term" value="P:symbiont-mediated suppression of host type I interferon-mediated signaling pathway"/>
    <property type="evidence" value="ECO:0007669"/>
    <property type="project" value="UniProtKB-KW"/>
</dbReference>
<dbReference type="Gene3D" id="1.10.287.10">
    <property type="entry name" value="S15/NS1, RNA-binding"/>
    <property type="match status" value="1"/>
</dbReference>
<dbReference type="EMBL" id="MK961391">
    <property type="protein sequence ID" value="QCT22921.1"/>
    <property type="molecule type" value="Viral_cRNA"/>
</dbReference>
<dbReference type="Proteomes" id="UP001389949">
    <property type="component" value="Genome"/>
</dbReference>
<sequence>MANNNMTTTQIEPESKRMSLEERKAIGVKMM</sequence>
<keyword evidence="10" id="KW-0899">Viral immunoevasion</keyword>
<dbReference type="GO" id="GO:0039580">
    <property type="term" value="P:symbiont-mediated suppression of host PKR/eIFalpha signaling"/>
    <property type="evidence" value="ECO:0007669"/>
    <property type="project" value="UniProtKB-KW"/>
</dbReference>
<accession>A0A4P8YPQ2</accession>
<keyword evidence="2" id="KW-0945">Host-virus interaction</keyword>
<keyword evidence="3" id="KW-1090">Inhibition of host innate immune response by virus</keyword>
<dbReference type="GO" id="GO:0039579">
    <property type="term" value="P:symbiont-mediated suppression of host ISG15-protein conjugation"/>
    <property type="evidence" value="ECO:0007669"/>
    <property type="project" value="UniProtKB-KW"/>
</dbReference>
<organism evidence="11">
    <name type="scientific">Influenza B virus</name>
    <dbReference type="NCBI Taxonomy" id="11520"/>
    <lineage>
        <taxon>Viruses</taxon>
        <taxon>Riboviria</taxon>
        <taxon>Orthornavirae</taxon>
        <taxon>Negarnaviricota</taxon>
        <taxon>Polyploviricotina</taxon>
        <taxon>Insthoviricetes</taxon>
        <taxon>Articulavirales</taxon>
        <taxon>Orthomyxoviridae</taxon>
        <taxon>Betainfluenzavirus</taxon>
        <taxon>Betainfluenzavirus influenzae</taxon>
    </lineage>
</organism>
<keyword evidence="5" id="KW-0694">RNA-binding</keyword>
<evidence type="ECO:0000313" key="11">
    <source>
        <dbReference type="EMBL" id="QCT22921.1"/>
    </source>
</evidence>
<evidence type="ECO:0000256" key="8">
    <source>
        <dbReference type="ARBA" id="ARBA00023208"/>
    </source>
</evidence>
<keyword evidence="9" id="KW-0922">Interferon antiviral system evasion</keyword>
<evidence type="ECO:0000256" key="4">
    <source>
        <dbReference type="ARBA" id="ARBA00022830"/>
    </source>
</evidence>
<dbReference type="InterPro" id="IPR009068">
    <property type="entry name" value="uS15_NS1_RNA-bd_sf"/>
</dbReference>
<dbReference type="InterPro" id="IPR004208">
    <property type="entry name" value="NS1"/>
</dbReference>
<keyword evidence="4" id="KW-1114">Inhibition of host interferon signaling pathway by virus</keyword>
<evidence type="ECO:0000256" key="3">
    <source>
        <dbReference type="ARBA" id="ARBA00022632"/>
    </source>
</evidence>
<evidence type="ECO:0000256" key="1">
    <source>
        <dbReference type="ARBA" id="ARBA00022562"/>
    </source>
</evidence>
<dbReference type="Pfam" id="PF02942">
    <property type="entry name" value="Flu_B_NS1"/>
    <property type="match status" value="1"/>
</dbReference>
<dbReference type="GO" id="GO:0030291">
    <property type="term" value="F:protein serine/threonine kinase inhibitor activity"/>
    <property type="evidence" value="ECO:0007669"/>
    <property type="project" value="UniProtKB-KW"/>
</dbReference>
<reference evidence="11" key="1">
    <citation type="submission" date="2019-05" db="EMBL/GenBank/DDBJ databases">
        <title>Whole genome assembly of Influenza A virus.</title>
        <authorList>
            <person name="Tan G."/>
            <person name="Pickett B."/>
            <person name="Fedorova N."/>
            <person name="Amedeo P."/>
            <person name="Isom R."/>
            <person name="Hu L."/>
            <person name="Christensen J."/>
            <person name="Miller J."/>
            <person name="Durbin A."/>
            <person name="Williams T."/>
            <person name="Arumemi F."/>
            <person name="Alanis R."/>
            <person name="Balmseda A."/>
            <person name="Schiller A."/>
            <person name="Patel M."/>
            <person name="Kubale J."/>
            <person name="Gordon A."/>
        </authorList>
    </citation>
    <scope>NUCLEOTIDE SEQUENCE</scope>
    <source>
        <strain evidence="11">B/Nicaragua/30837_01_TR2/2016</strain>
    </source>
</reference>
<evidence type="ECO:0000256" key="7">
    <source>
        <dbReference type="ARBA" id="ARBA00023200"/>
    </source>
</evidence>
<feature type="non-terminal residue" evidence="11">
    <location>
        <position position="31"/>
    </location>
</feature>
<keyword evidence="1" id="KW-1048">Host nucleus</keyword>
<keyword evidence="8" id="KW-1095">Inhibition of host ISG15 by virus</keyword>
<keyword evidence="7" id="KW-1035">Host cytoplasm</keyword>
<evidence type="ECO:0000256" key="5">
    <source>
        <dbReference type="ARBA" id="ARBA00022884"/>
    </source>
</evidence>
<dbReference type="GO" id="GO:0003723">
    <property type="term" value="F:RNA binding"/>
    <property type="evidence" value="ECO:0007669"/>
    <property type="project" value="UniProtKB-KW"/>
</dbReference>
<name>A0A4P8YPQ2_9INFB</name>
<dbReference type="SUPFAM" id="SSF47060">
    <property type="entry name" value="S15/NS1 RNA-binding domain"/>
    <property type="match status" value="1"/>
</dbReference>